<organism evidence="2 3">
    <name type="scientific">Acidihalobacter yilgarnensis</name>
    <dbReference type="NCBI Taxonomy" id="2819280"/>
    <lineage>
        <taxon>Bacteria</taxon>
        <taxon>Pseudomonadati</taxon>
        <taxon>Pseudomonadota</taxon>
        <taxon>Gammaproteobacteria</taxon>
        <taxon>Chromatiales</taxon>
        <taxon>Ectothiorhodospiraceae</taxon>
        <taxon>Acidihalobacter</taxon>
    </lineage>
</organism>
<sequence length="136" mass="14618">MWLTDTGFYSQHQFLHLLSSYGGTQNSGSTAQFWSYANGNNQPFNTSTPLSSSGVLTATSFQGSSSSTEGFADLYSLTLHALFTLGSGSQVTSTDQNIKNVIAAPEPSDLGMMGLGLLLVGMLGLRFRQAKYRRDC</sequence>
<evidence type="ECO:0008006" key="4">
    <source>
        <dbReference type="Google" id="ProtNLM"/>
    </source>
</evidence>
<evidence type="ECO:0000256" key="1">
    <source>
        <dbReference type="SAM" id="Phobius"/>
    </source>
</evidence>
<dbReference type="InterPro" id="IPR013424">
    <property type="entry name" value="Ice-binding_C"/>
</dbReference>
<dbReference type="Proteomes" id="UP000095401">
    <property type="component" value="Chromosome"/>
</dbReference>
<evidence type="ECO:0000313" key="3">
    <source>
        <dbReference type="Proteomes" id="UP000095401"/>
    </source>
</evidence>
<dbReference type="NCBIfam" id="TIGR02595">
    <property type="entry name" value="PEP_CTERM"/>
    <property type="match status" value="1"/>
</dbReference>
<proteinExistence type="predicted"/>
<keyword evidence="1" id="KW-0812">Transmembrane</keyword>
<protein>
    <recommendedName>
        <fullName evidence="4">PEP-CTERM protein-sorting domain-containing protein</fullName>
    </recommendedName>
</protein>
<accession>A0A1D8IPJ9</accession>
<reference evidence="3" key="1">
    <citation type="submission" date="2016-09" db="EMBL/GenBank/DDBJ databases">
        <title>Acidihalobacter prosperus F5.</title>
        <authorList>
            <person name="Khaleque H.N."/>
            <person name="Ramsay J.P."/>
            <person name="Kaksonen A.H."/>
            <person name="Boxall N.J."/>
            <person name="Watkin E.L.J."/>
        </authorList>
    </citation>
    <scope>NUCLEOTIDE SEQUENCE [LARGE SCALE GENOMIC DNA]</scope>
    <source>
        <strain evidence="3">F5</strain>
    </source>
</reference>
<keyword evidence="1" id="KW-1133">Transmembrane helix</keyword>
<gene>
    <name evidence="2" type="ORF">BI364_10495</name>
</gene>
<dbReference type="KEGG" id="aprs:BI364_10495"/>
<name>A0A1D8IPJ9_9GAMM</name>
<feature type="transmembrane region" description="Helical" evidence="1">
    <location>
        <begin position="110"/>
        <end position="127"/>
    </location>
</feature>
<dbReference type="EMBL" id="CP017415">
    <property type="protein sequence ID" value="AOU98335.1"/>
    <property type="molecule type" value="Genomic_DNA"/>
</dbReference>
<evidence type="ECO:0000313" key="2">
    <source>
        <dbReference type="EMBL" id="AOU98335.1"/>
    </source>
</evidence>
<dbReference type="AlphaFoldDB" id="A0A1D8IPJ9"/>
<keyword evidence="3" id="KW-1185">Reference proteome</keyword>
<keyword evidence="1" id="KW-0472">Membrane</keyword>